<dbReference type="InterPro" id="IPR036565">
    <property type="entry name" value="Mur-like_cat_sf"/>
</dbReference>
<dbReference type="RefSeq" id="WP_012808572.1">
    <property type="nucleotide sequence ID" value="NC_013203.1"/>
</dbReference>
<evidence type="ECO:0000256" key="3">
    <source>
        <dbReference type="ARBA" id="ARBA00022490"/>
    </source>
</evidence>
<dbReference type="Gene3D" id="3.40.50.720">
    <property type="entry name" value="NAD(P)-binding Rossmann-like Domain"/>
    <property type="match status" value="1"/>
</dbReference>
<keyword evidence="4 9" id="KW-0436">Ligase</keyword>
<evidence type="ECO:0000256" key="5">
    <source>
        <dbReference type="ARBA" id="ARBA00022618"/>
    </source>
</evidence>
<keyword evidence="7 9" id="KW-0067">ATP-binding</keyword>
<dbReference type="SUPFAM" id="SSF53244">
    <property type="entry name" value="MurD-like peptide ligases, peptide-binding domain"/>
    <property type="match status" value="1"/>
</dbReference>
<dbReference type="GeneID" id="84806010"/>
<comment type="pathway">
    <text evidence="2 9 10">Cell wall biogenesis; peptidoglycan biosynthesis.</text>
</comment>
<keyword evidence="8 9" id="KW-0131">Cell cycle</keyword>
<dbReference type="HAMAP" id="MF_00639">
    <property type="entry name" value="MurD"/>
    <property type="match status" value="1"/>
</dbReference>
<keyword evidence="9 10" id="KW-0961">Cell wall biogenesis/degradation</keyword>
<organism evidence="13 14">
    <name type="scientific">Lancefieldella parvula (strain ATCC 33793 / DSM 20469 / CCUG 32760 / JCM 10300 / KCTC 3663 / VPI 0546 / 1246)</name>
    <name type="common">Atopobium parvulum</name>
    <dbReference type="NCBI Taxonomy" id="521095"/>
    <lineage>
        <taxon>Bacteria</taxon>
        <taxon>Bacillati</taxon>
        <taxon>Actinomycetota</taxon>
        <taxon>Coriobacteriia</taxon>
        <taxon>Coriobacteriales</taxon>
        <taxon>Atopobiaceae</taxon>
        <taxon>Lancefieldella</taxon>
    </lineage>
</organism>
<evidence type="ECO:0000256" key="10">
    <source>
        <dbReference type="RuleBase" id="RU003664"/>
    </source>
</evidence>
<evidence type="ECO:0000256" key="4">
    <source>
        <dbReference type="ARBA" id="ARBA00022598"/>
    </source>
</evidence>
<feature type="domain" description="Mur ligase central" evidence="12">
    <location>
        <begin position="116"/>
        <end position="297"/>
    </location>
</feature>
<dbReference type="Pfam" id="PF02875">
    <property type="entry name" value="Mur_ligase_C"/>
    <property type="match status" value="1"/>
</dbReference>
<dbReference type="Proteomes" id="UP000000960">
    <property type="component" value="Chromosome"/>
</dbReference>
<dbReference type="eggNOG" id="COG0771">
    <property type="taxonomic scope" value="Bacteria"/>
</dbReference>
<dbReference type="Gene3D" id="3.90.190.20">
    <property type="entry name" value="Mur ligase, C-terminal domain"/>
    <property type="match status" value="1"/>
</dbReference>
<feature type="binding site" evidence="9">
    <location>
        <begin position="118"/>
        <end position="124"/>
    </location>
    <ligand>
        <name>ATP</name>
        <dbReference type="ChEBI" id="CHEBI:30616"/>
    </ligand>
</feature>
<dbReference type="EMBL" id="CP001721">
    <property type="protein sequence ID" value="ACV50914.1"/>
    <property type="molecule type" value="Genomic_DNA"/>
</dbReference>
<comment type="similarity">
    <text evidence="9">Belongs to the MurCDEF family.</text>
</comment>
<sequence length="467" mass="49776">MSLLETLGDVCVLGFGKTGVSVCAYLLQQPEGRVSSITLVGGADATVGEKVQGLADSGVQVQCGSDQVEGTFDLTIASPGIPDTSELFLSAKAASKQILGEPEFAYQESPTQWIGITGTNGKTTTTSLTTSILQYAGLDACAVGNIGFTITDQLSERKSNSWFVAELSSFQLATTQKLHPHVAMLLNITPDHLEWHGSLEAYAAAKEKIFANLDVNDLAIVSDLDEFCLAVSSRLEARGISVCHLAQTDPGTQNAAFVRNGALVVRLSGKEMELVATDALHIRGMHNALNALAAAACGLFLGIDIVSIRHALLDFMPLEHRIEPVKTINGVLYVNDSKATNTDSVEKSLTSFPDKDIILLLGGHDKGTELDKFAQKVSATCAYAICFGEAGPRFAEALRHVSGGRAEVVEEPHLREAFAHAVELARPGFVVLLSPACSSFDEFSGMAQRGHVFKQLVEDLAQEESGR</sequence>
<dbReference type="GO" id="GO:0051301">
    <property type="term" value="P:cell division"/>
    <property type="evidence" value="ECO:0007669"/>
    <property type="project" value="UniProtKB-KW"/>
</dbReference>
<dbReference type="SUPFAM" id="SSF53623">
    <property type="entry name" value="MurD-like peptide ligases, catalytic domain"/>
    <property type="match status" value="1"/>
</dbReference>
<dbReference type="GO" id="GO:0071555">
    <property type="term" value="P:cell wall organization"/>
    <property type="evidence" value="ECO:0007669"/>
    <property type="project" value="UniProtKB-KW"/>
</dbReference>
<dbReference type="GO" id="GO:0008764">
    <property type="term" value="F:UDP-N-acetylmuramoylalanine-D-glutamate ligase activity"/>
    <property type="evidence" value="ECO:0007669"/>
    <property type="project" value="UniProtKB-UniRule"/>
</dbReference>
<dbReference type="EC" id="6.3.2.9" evidence="9 10"/>
<evidence type="ECO:0000256" key="8">
    <source>
        <dbReference type="ARBA" id="ARBA00023306"/>
    </source>
</evidence>
<dbReference type="InterPro" id="IPR004101">
    <property type="entry name" value="Mur_ligase_C"/>
</dbReference>
<dbReference type="NCBIfam" id="TIGR01087">
    <property type="entry name" value="murD"/>
    <property type="match status" value="1"/>
</dbReference>
<dbReference type="Pfam" id="PF08245">
    <property type="entry name" value="Mur_ligase_M"/>
    <property type="match status" value="1"/>
</dbReference>
<dbReference type="UniPathway" id="UPA00219"/>
<keyword evidence="3 9" id="KW-0963">Cytoplasm</keyword>
<dbReference type="AlphaFoldDB" id="C8W9X6"/>
<dbReference type="InterPro" id="IPR036615">
    <property type="entry name" value="Mur_ligase_C_dom_sf"/>
</dbReference>
<dbReference type="SUPFAM" id="SSF51984">
    <property type="entry name" value="MurCD N-terminal domain"/>
    <property type="match status" value="1"/>
</dbReference>
<name>C8W9X6_LANP1</name>
<evidence type="ECO:0000259" key="12">
    <source>
        <dbReference type="Pfam" id="PF08245"/>
    </source>
</evidence>
<dbReference type="GO" id="GO:0005524">
    <property type="term" value="F:ATP binding"/>
    <property type="evidence" value="ECO:0007669"/>
    <property type="project" value="UniProtKB-UniRule"/>
</dbReference>
<dbReference type="Gene3D" id="3.40.1190.10">
    <property type="entry name" value="Mur-like, catalytic domain"/>
    <property type="match status" value="1"/>
</dbReference>
<keyword evidence="6 9" id="KW-0547">Nucleotide-binding</keyword>
<evidence type="ECO:0000256" key="7">
    <source>
        <dbReference type="ARBA" id="ARBA00022840"/>
    </source>
</evidence>
<comment type="catalytic activity">
    <reaction evidence="9 10">
        <text>UDP-N-acetyl-alpha-D-muramoyl-L-alanine + D-glutamate + ATP = UDP-N-acetyl-alpha-D-muramoyl-L-alanyl-D-glutamate + ADP + phosphate + H(+)</text>
        <dbReference type="Rhea" id="RHEA:16429"/>
        <dbReference type="ChEBI" id="CHEBI:15378"/>
        <dbReference type="ChEBI" id="CHEBI:29986"/>
        <dbReference type="ChEBI" id="CHEBI:30616"/>
        <dbReference type="ChEBI" id="CHEBI:43474"/>
        <dbReference type="ChEBI" id="CHEBI:83898"/>
        <dbReference type="ChEBI" id="CHEBI:83900"/>
        <dbReference type="ChEBI" id="CHEBI:456216"/>
        <dbReference type="EC" id="6.3.2.9"/>
    </reaction>
</comment>
<dbReference type="HOGENOM" id="CLU_032540_0_0_11"/>
<evidence type="ECO:0000313" key="13">
    <source>
        <dbReference type="EMBL" id="ACV50914.1"/>
    </source>
</evidence>
<comment type="subcellular location">
    <subcellularLocation>
        <location evidence="1 9 10">Cytoplasm</location>
    </subcellularLocation>
</comment>
<evidence type="ECO:0000256" key="6">
    <source>
        <dbReference type="ARBA" id="ARBA00022741"/>
    </source>
</evidence>
<feature type="domain" description="Mur ligase C-terminal" evidence="11">
    <location>
        <begin position="320"/>
        <end position="437"/>
    </location>
</feature>
<dbReference type="InterPro" id="IPR013221">
    <property type="entry name" value="Mur_ligase_cen"/>
</dbReference>
<keyword evidence="9 10" id="KW-0133">Cell shape</keyword>
<keyword evidence="9 10" id="KW-0573">Peptidoglycan synthesis</keyword>
<gene>
    <name evidence="9" type="primary">murD</name>
    <name evidence="13" type="ordered locus">Apar_0483</name>
</gene>
<evidence type="ECO:0000256" key="1">
    <source>
        <dbReference type="ARBA" id="ARBA00004496"/>
    </source>
</evidence>
<dbReference type="InterPro" id="IPR018109">
    <property type="entry name" value="Folylpolyglutamate_synth_CS"/>
</dbReference>
<dbReference type="InterPro" id="IPR005762">
    <property type="entry name" value="MurD"/>
</dbReference>
<dbReference type="PROSITE" id="PS01011">
    <property type="entry name" value="FOLYLPOLYGLU_SYNT_1"/>
    <property type="match status" value="1"/>
</dbReference>
<keyword evidence="5 9" id="KW-0132">Cell division</keyword>
<evidence type="ECO:0000256" key="9">
    <source>
        <dbReference type="HAMAP-Rule" id="MF_00639"/>
    </source>
</evidence>
<dbReference type="GO" id="GO:0004326">
    <property type="term" value="F:tetrahydrofolylpolyglutamate synthase activity"/>
    <property type="evidence" value="ECO:0007669"/>
    <property type="project" value="InterPro"/>
</dbReference>
<dbReference type="GO" id="GO:0005737">
    <property type="term" value="C:cytoplasm"/>
    <property type="evidence" value="ECO:0007669"/>
    <property type="project" value="UniProtKB-SubCell"/>
</dbReference>
<keyword evidence="14" id="KW-1185">Reference proteome</keyword>
<dbReference type="GO" id="GO:0009252">
    <property type="term" value="P:peptidoglycan biosynthetic process"/>
    <property type="evidence" value="ECO:0007669"/>
    <property type="project" value="UniProtKB-UniRule"/>
</dbReference>
<reference evidence="13 14" key="1">
    <citation type="journal article" date="2009" name="Stand. Genomic Sci.">
        <title>Complete genome sequence of Atopobium parvulum type strain (IPP 1246).</title>
        <authorList>
            <person name="Copeland A."/>
            <person name="Sikorski J."/>
            <person name="Lapidus A."/>
            <person name="Nolan M."/>
            <person name="Del Rio T.G."/>
            <person name="Lucas S."/>
            <person name="Chen F."/>
            <person name="Tice H."/>
            <person name="Pitluck S."/>
            <person name="Cheng J.F."/>
            <person name="Pukall R."/>
            <person name="Chertkov O."/>
            <person name="Brettin T."/>
            <person name="Han C."/>
            <person name="Detter J.C."/>
            <person name="Kuske C."/>
            <person name="Bruce D."/>
            <person name="Goodwin L."/>
            <person name="Ivanova N."/>
            <person name="Mavromatis K."/>
            <person name="Mikhailova N."/>
            <person name="Chen A."/>
            <person name="Palaniappan K."/>
            <person name="Chain P."/>
            <person name="Rohde M."/>
            <person name="Goker M."/>
            <person name="Bristow J."/>
            <person name="Eisen J.A."/>
            <person name="Markowitz V."/>
            <person name="Hugenholtz P."/>
            <person name="Kyrpides N.C."/>
            <person name="Klenk H.P."/>
            <person name="Detter J.C."/>
        </authorList>
    </citation>
    <scope>NUCLEOTIDE SEQUENCE [LARGE SCALE GENOMIC DNA]</scope>
    <source>
        <strain evidence="14">ATCC 33793 / DSM 20469 / CCUG 32760 / JCM 10300 / KCTC 3663 / VPI 0546 / 1246</strain>
    </source>
</reference>
<evidence type="ECO:0000259" key="11">
    <source>
        <dbReference type="Pfam" id="PF02875"/>
    </source>
</evidence>
<protein>
    <recommendedName>
        <fullName evidence="9 10">UDP-N-acetylmuramoylalanine--D-glutamate ligase</fullName>
        <ecNumber evidence="9 10">6.3.2.9</ecNumber>
    </recommendedName>
    <alternativeName>
        <fullName evidence="9">D-glutamic acid-adding enzyme</fullName>
    </alternativeName>
    <alternativeName>
        <fullName evidence="9">UDP-N-acetylmuramoyl-L-alanyl-D-glutamate synthetase</fullName>
    </alternativeName>
</protein>
<evidence type="ECO:0000256" key="2">
    <source>
        <dbReference type="ARBA" id="ARBA00004752"/>
    </source>
</evidence>
<dbReference type="PANTHER" id="PTHR43692">
    <property type="entry name" value="UDP-N-ACETYLMURAMOYLALANINE--D-GLUTAMATE LIGASE"/>
    <property type="match status" value="1"/>
</dbReference>
<comment type="function">
    <text evidence="9 10">Cell wall formation. Catalyzes the addition of glutamate to the nucleotide precursor UDP-N-acetylmuramoyl-L-alanine (UMA).</text>
</comment>
<dbReference type="PANTHER" id="PTHR43692:SF1">
    <property type="entry name" value="UDP-N-ACETYLMURAMOYLALANINE--D-GLUTAMATE LIGASE"/>
    <property type="match status" value="1"/>
</dbReference>
<accession>C8W9X6</accession>
<dbReference type="STRING" id="521095.Apar_0483"/>
<proteinExistence type="inferred from homology"/>
<evidence type="ECO:0000313" key="14">
    <source>
        <dbReference type="Proteomes" id="UP000000960"/>
    </source>
</evidence>
<dbReference type="KEGG" id="apv:Apar_0483"/>
<dbReference type="GO" id="GO:0008360">
    <property type="term" value="P:regulation of cell shape"/>
    <property type="evidence" value="ECO:0007669"/>
    <property type="project" value="UniProtKB-KW"/>
</dbReference>